<feature type="binding site" evidence="5">
    <location>
        <begin position="10"/>
        <end position="15"/>
    </location>
    <ligand>
        <name>ATP</name>
        <dbReference type="ChEBI" id="CHEBI:30616"/>
    </ligand>
</feature>
<dbReference type="CDD" id="cd02022">
    <property type="entry name" value="DPCK"/>
    <property type="match status" value="1"/>
</dbReference>
<evidence type="ECO:0000313" key="8">
    <source>
        <dbReference type="Proteomes" id="UP000000248"/>
    </source>
</evidence>
<reference evidence="7 8" key="1">
    <citation type="journal article" date="2007" name="Nat. Biotechnol.">
        <title>Genome sequence and identification of candidate vaccine antigens from the animal pathogen Dichelobacter nodosus.</title>
        <authorList>
            <person name="Myers G.S."/>
            <person name="Parker D."/>
            <person name="Al-Hasani K."/>
            <person name="Kennan R.M."/>
            <person name="Seemann T."/>
            <person name="Ren Q."/>
            <person name="Badger J.H."/>
            <person name="Selengut J.D."/>
            <person name="Deboy R.T."/>
            <person name="Tettelin H."/>
            <person name="Boyce J.D."/>
            <person name="McCarl V.P."/>
            <person name="Han X."/>
            <person name="Nelson W.C."/>
            <person name="Madupu R."/>
            <person name="Mohamoud Y."/>
            <person name="Holley T."/>
            <person name="Fedorova N."/>
            <person name="Khouri H."/>
            <person name="Bottomley S.P."/>
            <person name="Whittington R.J."/>
            <person name="Adler B."/>
            <person name="Songer J.G."/>
            <person name="Rood J.I."/>
            <person name="Paulsen I.T."/>
        </authorList>
    </citation>
    <scope>NUCLEOTIDE SEQUENCE [LARGE SCALE GENOMIC DNA]</scope>
    <source>
        <strain evidence="7 8">VCS1703A</strain>
    </source>
</reference>
<gene>
    <name evidence="5 7" type="primary">coaE</name>
    <name evidence="7" type="ordered locus">DNO_1122</name>
</gene>
<protein>
    <recommendedName>
        <fullName evidence="5 6">Dephospho-CoA kinase</fullName>
        <ecNumber evidence="5 6">2.7.1.24</ecNumber>
    </recommendedName>
    <alternativeName>
        <fullName evidence="5">Dephosphocoenzyme A kinase</fullName>
    </alternativeName>
</protein>
<evidence type="ECO:0000256" key="6">
    <source>
        <dbReference type="NCBIfam" id="TIGR00152"/>
    </source>
</evidence>
<dbReference type="NCBIfam" id="TIGR00152">
    <property type="entry name" value="dephospho-CoA kinase"/>
    <property type="match status" value="1"/>
</dbReference>
<name>A5EXN3_DICNV</name>
<evidence type="ECO:0000256" key="3">
    <source>
        <dbReference type="ARBA" id="ARBA00022840"/>
    </source>
</evidence>
<keyword evidence="4 5" id="KW-0173">Coenzyme A biosynthesis</keyword>
<dbReference type="InterPro" id="IPR001977">
    <property type="entry name" value="Depp_CoAkinase"/>
</dbReference>
<dbReference type="PANTHER" id="PTHR10695">
    <property type="entry name" value="DEPHOSPHO-COA KINASE-RELATED"/>
    <property type="match status" value="1"/>
</dbReference>
<comment type="subcellular location">
    <subcellularLocation>
        <location evidence="5">Cytoplasm</location>
    </subcellularLocation>
</comment>
<dbReference type="SMR" id="A5EXN3"/>
<dbReference type="GO" id="GO:0005737">
    <property type="term" value="C:cytoplasm"/>
    <property type="evidence" value="ECO:0007669"/>
    <property type="project" value="UniProtKB-SubCell"/>
</dbReference>
<dbReference type="HAMAP" id="MF_00376">
    <property type="entry name" value="Dephospho_CoA_kinase"/>
    <property type="match status" value="1"/>
</dbReference>
<dbReference type="PROSITE" id="PS51219">
    <property type="entry name" value="DPCK"/>
    <property type="match status" value="1"/>
</dbReference>
<dbReference type="Pfam" id="PF01121">
    <property type="entry name" value="CoaE"/>
    <property type="match status" value="1"/>
</dbReference>
<comment type="catalytic activity">
    <reaction evidence="5">
        <text>3'-dephospho-CoA + ATP = ADP + CoA + H(+)</text>
        <dbReference type="Rhea" id="RHEA:18245"/>
        <dbReference type="ChEBI" id="CHEBI:15378"/>
        <dbReference type="ChEBI" id="CHEBI:30616"/>
        <dbReference type="ChEBI" id="CHEBI:57287"/>
        <dbReference type="ChEBI" id="CHEBI:57328"/>
        <dbReference type="ChEBI" id="CHEBI:456216"/>
        <dbReference type="EC" id="2.7.1.24"/>
    </reaction>
</comment>
<dbReference type="InterPro" id="IPR027417">
    <property type="entry name" value="P-loop_NTPase"/>
</dbReference>
<evidence type="ECO:0000256" key="2">
    <source>
        <dbReference type="ARBA" id="ARBA00022741"/>
    </source>
</evidence>
<dbReference type="EMBL" id="CP000513">
    <property type="protein sequence ID" value="ABQ13215.1"/>
    <property type="molecule type" value="Genomic_DNA"/>
</dbReference>
<keyword evidence="2 5" id="KW-0547">Nucleotide-binding</keyword>
<comment type="function">
    <text evidence="5">Catalyzes the phosphorylation of the 3'-hydroxyl group of dephosphocoenzyme A to form coenzyme A.</text>
</comment>
<keyword evidence="5" id="KW-0963">Cytoplasm</keyword>
<dbReference type="KEGG" id="dno:DNO_1122"/>
<evidence type="ECO:0000256" key="4">
    <source>
        <dbReference type="ARBA" id="ARBA00022993"/>
    </source>
</evidence>
<evidence type="ECO:0000256" key="5">
    <source>
        <dbReference type="HAMAP-Rule" id="MF_00376"/>
    </source>
</evidence>
<dbReference type="STRING" id="246195.DNO_1122"/>
<comment type="pathway">
    <text evidence="5">Cofactor biosynthesis; coenzyme A biosynthesis; CoA from (R)-pantothenate: step 5/5.</text>
</comment>
<evidence type="ECO:0000256" key="1">
    <source>
        <dbReference type="ARBA" id="ARBA00009018"/>
    </source>
</evidence>
<dbReference type="Proteomes" id="UP000000248">
    <property type="component" value="Chromosome"/>
</dbReference>
<keyword evidence="3 5" id="KW-0067">ATP-binding</keyword>
<dbReference type="SUPFAM" id="SSF52540">
    <property type="entry name" value="P-loop containing nucleoside triphosphate hydrolases"/>
    <property type="match status" value="1"/>
</dbReference>
<proteinExistence type="inferred from homology"/>
<organism evidence="7 8">
    <name type="scientific">Dichelobacter nodosus (strain VCS1703A)</name>
    <dbReference type="NCBI Taxonomy" id="246195"/>
    <lineage>
        <taxon>Bacteria</taxon>
        <taxon>Pseudomonadati</taxon>
        <taxon>Pseudomonadota</taxon>
        <taxon>Gammaproteobacteria</taxon>
        <taxon>Cardiobacteriales</taxon>
        <taxon>Cardiobacteriaceae</taxon>
        <taxon>Dichelobacter</taxon>
    </lineage>
</organism>
<dbReference type="GO" id="GO:0005524">
    <property type="term" value="F:ATP binding"/>
    <property type="evidence" value="ECO:0007669"/>
    <property type="project" value="UniProtKB-UniRule"/>
</dbReference>
<dbReference type="GO" id="GO:0004140">
    <property type="term" value="F:dephospho-CoA kinase activity"/>
    <property type="evidence" value="ECO:0007669"/>
    <property type="project" value="UniProtKB-UniRule"/>
</dbReference>
<keyword evidence="8" id="KW-1185">Reference proteome</keyword>
<dbReference type="EC" id="2.7.1.24" evidence="5 6"/>
<keyword evidence="5 7" id="KW-0418">Kinase</keyword>
<dbReference type="HOGENOM" id="CLU_057180_1_2_6"/>
<dbReference type="Gene3D" id="3.40.50.300">
    <property type="entry name" value="P-loop containing nucleotide triphosphate hydrolases"/>
    <property type="match status" value="1"/>
</dbReference>
<dbReference type="GO" id="GO:0015937">
    <property type="term" value="P:coenzyme A biosynthetic process"/>
    <property type="evidence" value="ECO:0007669"/>
    <property type="project" value="UniProtKB-UniRule"/>
</dbReference>
<dbReference type="eggNOG" id="COG0237">
    <property type="taxonomic scope" value="Bacteria"/>
</dbReference>
<dbReference type="AlphaFoldDB" id="A5EXN3"/>
<dbReference type="PANTHER" id="PTHR10695:SF46">
    <property type="entry name" value="BIFUNCTIONAL COENZYME A SYNTHASE-RELATED"/>
    <property type="match status" value="1"/>
</dbReference>
<dbReference type="RefSeq" id="WP_012031427.1">
    <property type="nucleotide sequence ID" value="NC_009446.1"/>
</dbReference>
<keyword evidence="5 7" id="KW-0808">Transferase</keyword>
<evidence type="ECO:0000313" key="7">
    <source>
        <dbReference type="EMBL" id="ABQ13215.1"/>
    </source>
</evidence>
<sequence>MIVGLTGGIASGKTLCCNWFAAQGCYIIDADLIAKELVTVGGVVWLQLRAHFGETIFYADGNLNRALLREKMFHNQEIKEKVNQIFHPAVRAEIEKRIHLYPHAFTLLDVPLLFETQLHKICHMVIVVDIPVSLQIARGVCRDGVNSAQMQRIIASQISREKRLSLANFIIDNSNSIAQTYQQCQQIYQQILSLNAA</sequence>
<dbReference type="UniPathway" id="UPA00241">
    <property type="reaction ID" value="UER00356"/>
</dbReference>
<accession>A5EXN3</accession>
<comment type="similarity">
    <text evidence="1 5">Belongs to the CoaE family.</text>
</comment>